<reference evidence="1 2" key="1">
    <citation type="submission" date="2012-07" db="EMBL/GenBank/DDBJ databases">
        <title>The Genome Sequence of Facklamia hominis CCUG 36813.</title>
        <authorList>
            <consortium name="The Broad Institute Genome Sequencing Platform"/>
            <person name="Earl A."/>
            <person name="Ward D."/>
            <person name="Feldgarden M."/>
            <person name="Gevers D."/>
            <person name="Huys G."/>
            <person name="Walker B."/>
            <person name="Young S.K."/>
            <person name="Zeng Q."/>
            <person name="Gargeya S."/>
            <person name="Fitzgerald M."/>
            <person name="Haas B."/>
            <person name="Abouelleil A."/>
            <person name="Alvarado L."/>
            <person name="Arachchi H.M."/>
            <person name="Berlin A.M."/>
            <person name="Chapman S.B."/>
            <person name="Goldberg J."/>
            <person name="Griggs A."/>
            <person name="Gujja S."/>
            <person name="Hansen M."/>
            <person name="Howarth C."/>
            <person name="Imamovic A."/>
            <person name="Larimer J."/>
            <person name="McCowen C."/>
            <person name="Montmayeur A."/>
            <person name="Murphy C."/>
            <person name="Neiman D."/>
            <person name="Pearson M."/>
            <person name="Priest M."/>
            <person name="Roberts A."/>
            <person name="Saif S."/>
            <person name="Shea T."/>
            <person name="Sisk P."/>
            <person name="Sykes S."/>
            <person name="Wortman J."/>
            <person name="Nusbaum C."/>
            <person name="Birren B."/>
        </authorList>
    </citation>
    <scope>NUCLEOTIDE SEQUENCE [LARGE SCALE GENOMIC DNA]</scope>
    <source>
        <strain evidence="1 2">CCUG 36813</strain>
    </source>
</reference>
<comment type="caution">
    <text evidence="1">The sequence shown here is derived from an EMBL/GenBank/DDBJ whole genome shotgun (WGS) entry which is preliminary data.</text>
</comment>
<evidence type="ECO:0000313" key="1">
    <source>
        <dbReference type="EMBL" id="EKB56401.1"/>
    </source>
</evidence>
<protein>
    <submittedName>
        <fullName evidence="1">Uncharacterized protein</fullName>
    </submittedName>
</protein>
<dbReference type="AlphaFoldDB" id="K1LNR4"/>
<gene>
    <name evidence="1" type="ORF">HMPREF9706_00384</name>
</gene>
<organism evidence="1 2">
    <name type="scientific">Facklamia hominis CCUG 36813</name>
    <dbReference type="NCBI Taxonomy" id="883111"/>
    <lineage>
        <taxon>Bacteria</taxon>
        <taxon>Bacillati</taxon>
        <taxon>Bacillota</taxon>
        <taxon>Bacilli</taxon>
        <taxon>Lactobacillales</taxon>
        <taxon>Aerococcaceae</taxon>
        <taxon>Facklamia</taxon>
    </lineage>
</organism>
<keyword evidence="2" id="KW-1185">Reference proteome</keyword>
<accession>K1LNR4</accession>
<dbReference type="EMBL" id="AGZD01000001">
    <property type="protein sequence ID" value="EKB56401.1"/>
    <property type="molecule type" value="Genomic_DNA"/>
</dbReference>
<name>K1LNR4_9LACT</name>
<sequence>MIMSQVKQCITHQCYLSRYFSDLTKESVSHFSLEFILLAPAYLISTDIQTGFPYLQVSYRQALDQFIKEQLRLYIDKHPYQEKEELPYIADFLKELNARLDLYFSSQNELDFDSYALNLSLQLNR</sequence>
<dbReference type="HOGENOM" id="CLU_2245930_0_0_9"/>
<dbReference type="OrthoDB" id="10010886at2"/>
<dbReference type="STRING" id="883111.HMPREF9706_00384"/>
<evidence type="ECO:0000313" key="2">
    <source>
        <dbReference type="Proteomes" id="UP000004465"/>
    </source>
</evidence>
<dbReference type="PATRIC" id="fig|883111.3.peg.382"/>
<proteinExistence type="predicted"/>
<dbReference type="Proteomes" id="UP000004465">
    <property type="component" value="Unassembled WGS sequence"/>
</dbReference>